<feature type="region of interest" description="Disordered" evidence="6">
    <location>
        <begin position="862"/>
        <end position="919"/>
    </location>
</feature>
<feature type="region of interest" description="Disordered" evidence="6">
    <location>
        <begin position="578"/>
        <end position="766"/>
    </location>
</feature>
<feature type="domain" description="Ubiquitin-like protease family profile" evidence="7">
    <location>
        <begin position="1747"/>
        <end position="2006"/>
    </location>
</feature>
<keyword evidence="2" id="KW-0597">Phosphoprotein</keyword>
<evidence type="ECO:0000256" key="2">
    <source>
        <dbReference type="ARBA" id="ARBA00022553"/>
    </source>
</evidence>
<feature type="compositionally biased region" description="Polar residues" evidence="6">
    <location>
        <begin position="740"/>
        <end position="756"/>
    </location>
</feature>
<dbReference type="Gene3D" id="3.40.395.10">
    <property type="entry name" value="Adenoviral Proteinase, Chain A"/>
    <property type="match status" value="1"/>
</dbReference>
<keyword evidence="8" id="KW-1185">Reference proteome</keyword>
<feature type="region of interest" description="Disordered" evidence="6">
    <location>
        <begin position="1703"/>
        <end position="1727"/>
    </location>
</feature>
<evidence type="ECO:0000313" key="9">
    <source>
        <dbReference type="RefSeq" id="XP_055887647.1"/>
    </source>
</evidence>
<keyword evidence="3" id="KW-0645">Protease</keyword>
<feature type="compositionally biased region" description="Polar residues" evidence="6">
    <location>
        <begin position="96"/>
        <end position="109"/>
    </location>
</feature>
<dbReference type="InterPro" id="IPR051947">
    <property type="entry name" value="Sentrin-specific_protease"/>
</dbReference>
<feature type="compositionally biased region" description="Low complexity" evidence="6">
    <location>
        <begin position="667"/>
        <end position="687"/>
    </location>
</feature>
<feature type="region of interest" description="Disordered" evidence="6">
    <location>
        <begin position="1341"/>
        <end position="1466"/>
    </location>
</feature>
<evidence type="ECO:0000313" key="11">
    <source>
        <dbReference type="RefSeq" id="XP_055887649.1"/>
    </source>
</evidence>
<keyword evidence="4" id="KW-0833">Ubl conjugation pathway</keyword>
<dbReference type="RefSeq" id="XP_055887650.1">
    <property type="nucleotide sequence ID" value="XM_056031675.1"/>
</dbReference>
<feature type="compositionally biased region" description="Polar residues" evidence="6">
    <location>
        <begin position="578"/>
        <end position="666"/>
    </location>
</feature>
<gene>
    <name evidence="9 10 11 12" type="primary">LOC106080000</name>
</gene>
<accession>A0A9W3AKI4</accession>
<feature type="compositionally biased region" description="Polar residues" evidence="6">
    <location>
        <begin position="2126"/>
        <end position="2140"/>
    </location>
</feature>
<dbReference type="RefSeq" id="XP_055887649.1">
    <property type="nucleotide sequence ID" value="XM_056031674.1"/>
</dbReference>
<feature type="compositionally biased region" description="Low complexity" evidence="6">
    <location>
        <begin position="1707"/>
        <end position="1724"/>
    </location>
</feature>
<feature type="region of interest" description="Disordered" evidence="6">
    <location>
        <begin position="15"/>
        <end position="327"/>
    </location>
</feature>
<feature type="compositionally biased region" description="Acidic residues" evidence="6">
    <location>
        <begin position="1878"/>
        <end position="1890"/>
    </location>
</feature>
<feature type="compositionally biased region" description="Low complexity" evidence="6">
    <location>
        <begin position="1442"/>
        <end position="1455"/>
    </location>
</feature>
<name>A0A9W3AKI4_BIOGL</name>
<dbReference type="InterPro" id="IPR038765">
    <property type="entry name" value="Papain-like_cys_pep_sf"/>
</dbReference>
<dbReference type="RefSeq" id="XP_055887648.1">
    <property type="nucleotide sequence ID" value="XM_056031673.1"/>
</dbReference>
<feature type="region of interest" description="Disordered" evidence="6">
    <location>
        <begin position="2057"/>
        <end position="2154"/>
    </location>
</feature>
<dbReference type="InterPro" id="IPR003653">
    <property type="entry name" value="Peptidase_C48_C"/>
</dbReference>
<protein>
    <submittedName>
        <fullName evidence="9 10">Uncharacterized protein LOC106080000 isoform X1</fullName>
    </submittedName>
</protein>
<dbReference type="OMA" id="PRYEDRC"/>
<feature type="compositionally biased region" description="Low complexity" evidence="6">
    <location>
        <begin position="37"/>
        <end position="52"/>
    </location>
</feature>
<dbReference type="GO" id="GO:0070139">
    <property type="term" value="F:SUMO-specific endopeptidase activity"/>
    <property type="evidence" value="ECO:0007669"/>
    <property type="project" value="TreeGrafter"/>
</dbReference>
<dbReference type="PANTHER" id="PTHR46896">
    <property type="entry name" value="SENTRIN-SPECIFIC PROTEASE"/>
    <property type="match status" value="1"/>
</dbReference>
<dbReference type="GO" id="GO:0005737">
    <property type="term" value="C:cytoplasm"/>
    <property type="evidence" value="ECO:0007669"/>
    <property type="project" value="TreeGrafter"/>
</dbReference>
<evidence type="ECO:0000259" key="7">
    <source>
        <dbReference type="PROSITE" id="PS50600"/>
    </source>
</evidence>
<feature type="compositionally biased region" description="Polar residues" evidence="6">
    <location>
        <begin position="1893"/>
        <end position="1908"/>
    </location>
</feature>
<evidence type="ECO:0000313" key="12">
    <source>
        <dbReference type="RefSeq" id="XP_055887650.1"/>
    </source>
</evidence>
<evidence type="ECO:0000256" key="1">
    <source>
        <dbReference type="ARBA" id="ARBA00005234"/>
    </source>
</evidence>
<feature type="compositionally biased region" description="Polar residues" evidence="6">
    <location>
        <begin position="61"/>
        <end position="87"/>
    </location>
</feature>
<organism evidence="8 11">
    <name type="scientific">Biomphalaria glabrata</name>
    <name type="common">Bloodfluke planorb</name>
    <name type="synonym">Freshwater snail</name>
    <dbReference type="NCBI Taxonomy" id="6526"/>
    <lineage>
        <taxon>Eukaryota</taxon>
        <taxon>Metazoa</taxon>
        <taxon>Spiralia</taxon>
        <taxon>Lophotrochozoa</taxon>
        <taxon>Mollusca</taxon>
        <taxon>Gastropoda</taxon>
        <taxon>Heterobranchia</taxon>
        <taxon>Euthyneura</taxon>
        <taxon>Panpulmonata</taxon>
        <taxon>Hygrophila</taxon>
        <taxon>Lymnaeoidea</taxon>
        <taxon>Planorbidae</taxon>
        <taxon>Biomphalaria</taxon>
    </lineage>
</organism>
<feature type="compositionally biased region" description="Polar residues" evidence="6">
    <location>
        <begin position="233"/>
        <end position="261"/>
    </location>
</feature>
<evidence type="ECO:0000256" key="5">
    <source>
        <dbReference type="ARBA" id="ARBA00022801"/>
    </source>
</evidence>
<proteinExistence type="inferred from homology"/>
<feature type="region of interest" description="Disordered" evidence="6">
    <location>
        <begin position="938"/>
        <end position="1073"/>
    </location>
</feature>
<feature type="compositionally biased region" description="Gly residues" evidence="6">
    <location>
        <begin position="1356"/>
        <end position="1369"/>
    </location>
</feature>
<reference evidence="9 10" key="1">
    <citation type="submission" date="2025-04" db="UniProtKB">
        <authorList>
            <consortium name="RefSeq"/>
        </authorList>
    </citation>
    <scope>IDENTIFICATION</scope>
</reference>
<feature type="compositionally biased region" description="Basic and acidic residues" evidence="6">
    <location>
        <begin position="2116"/>
        <end position="2125"/>
    </location>
</feature>
<dbReference type="FunFam" id="1.10.418.20:FF:000004">
    <property type="entry name" value="sentrin-specific protease 7 isoform X1"/>
    <property type="match status" value="1"/>
</dbReference>
<evidence type="ECO:0000256" key="3">
    <source>
        <dbReference type="ARBA" id="ARBA00022670"/>
    </source>
</evidence>
<dbReference type="GO" id="GO:0005634">
    <property type="term" value="C:nucleus"/>
    <property type="evidence" value="ECO:0007669"/>
    <property type="project" value="TreeGrafter"/>
</dbReference>
<evidence type="ECO:0000313" key="8">
    <source>
        <dbReference type="Proteomes" id="UP001165740"/>
    </source>
</evidence>
<feature type="compositionally biased region" description="Low complexity" evidence="6">
    <location>
        <begin position="964"/>
        <end position="1073"/>
    </location>
</feature>
<evidence type="ECO:0000256" key="6">
    <source>
        <dbReference type="SAM" id="MobiDB-lite"/>
    </source>
</evidence>
<feature type="region of interest" description="Disordered" evidence="6">
    <location>
        <begin position="1878"/>
        <end position="1918"/>
    </location>
</feature>
<feature type="compositionally biased region" description="Acidic residues" evidence="6">
    <location>
        <begin position="422"/>
        <end position="448"/>
    </location>
</feature>
<feature type="compositionally biased region" description="Polar residues" evidence="6">
    <location>
        <begin position="883"/>
        <end position="898"/>
    </location>
</feature>
<feature type="compositionally biased region" description="Low complexity" evidence="6">
    <location>
        <begin position="188"/>
        <end position="232"/>
    </location>
</feature>
<comment type="similarity">
    <text evidence="1">Belongs to the peptidase C48 family.</text>
</comment>
<dbReference type="GO" id="GO:0006508">
    <property type="term" value="P:proteolysis"/>
    <property type="evidence" value="ECO:0007669"/>
    <property type="project" value="UniProtKB-KW"/>
</dbReference>
<dbReference type="GO" id="GO:0016926">
    <property type="term" value="P:protein desumoylation"/>
    <property type="evidence" value="ECO:0007669"/>
    <property type="project" value="TreeGrafter"/>
</dbReference>
<dbReference type="FunFam" id="1.10.418.20:FF:000001">
    <property type="entry name" value="sentrin-specific protease 6 isoform X1"/>
    <property type="match status" value="1"/>
</dbReference>
<feature type="compositionally biased region" description="Basic and acidic residues" evidence="6">
    <location>
        <begin position="2057"/>
        <end position="2089"/>
    </location>
</feature>
<dbReference type="GeneID" id="106080000"/>
<dbReference type="SUPFAM" id="SSF54001">
    <property type="entry name" value="Cysteine proteinases"/>
    <property type="match status" value="1"/>
</dbReference>
<dbReference type="Pfam" id="PF02902">
    <property type="entry name" value="Peptidase_C48"/>
    <property type="match status" value="1"/>
</dbReference>
<feature type="compositionally biased region" description="Acidic residues" evidence="6">
    <location>
        <begin position="363"/>
        <end position="374"/>
    </location>
</feature>
<feature type="compositionally biased region" description="Polar residues" evidence="6">
    <location>
        <begin position="718"/>
        <end position="732"/>
    </location>
</feature>
<dbReference type="PROSITE" id="PS50600">
    <property type="entry name" value="ULP_PROTEASE"/>
    <property type="match status" value="1"/>
</dbReference>
<feature type="compositionally biased region" description="Acidic residues" evidence="6">
    <location>
        <begin position="1504"/>
        <end position="1516"/>
    </location>
</feature>
<keyword evidence="5" id="KW-0378">Hydrolase</keyword>
<feature type="compositionally biased region" description="Polar residues" evidence="6">
    <location>
        <begin position="796"/>
        <end position="818"/>
    </location>
</feature>
<feature type="compositionally biased region" description="Polar residues" evidence="6">
    <location>
        <begin position="130"/>
        <end position="141"/>
    </location>
</feature>
<feature type="region of interest" description="Disordered" evidence="6">
    <location>
        <begin position="1490"/>
        <end position="1516"/>
    </location>
</feature>
<feature type="compositionally biased region" description="Basic residues" evidence="6">
    <location>
        <begin position="1406"/>
        <end position="1424"/>
    </location>
</feature>
<feature type="region of interest" description="Disordered" evidence="6">
    <location>
        <begin position="788"/>
        <end position="827"/>
    </location>
</feature>
<dbReference type="Proteomes" id="UP001165740">
    <property type="component" value="Chromosome 6"/>
</dbReference>
<dbReference type="RefSeq" id="XP_055887647.1">
    <property type="nucleotide sequence ID" value="XM_056031672.1"/>
</dbReference>
<dbReference type="OrthoDB" id="442460at2759"/>
<feature type="compositionally biased region" description="Polar residues" evidence="6">
    <location>
        <begin position="692"/>
        <end position="704"/>
    </location>
</feature>
<feature type="region of interest" description="Disordered" evidence="6">
    <location>
        <begin position="417"/>
        <end position="565"/>
    </location>
</feature>
<evidence type="ECO:0000256" key="4">
    <source>
        <dbReference type="ARBA" id="ARBA00022786"/>
    </source>
</evidence>
<feature type="compositionally biased region" description="Low complexity" evidence="6">
    <location>
        <begin position="940"/>
        <end position="953"/>
    </location>
</feature>
<dbReference type="PANTHER" id="PTHR46896:SF3">
    <property type="entry name" value="FI06413P-RELATED"/>
    <property type="match status" value="1"/>
</dbReference>
<sequence length="2154" mass="239750">MSASQEWSDALKAGMGLHDDFPLTGGYQHDVQADLLPTSTQSPQRSPQQSPDSQHKDGQHNVGTASQQEQHVSQSYVAPYSEQSVHGTFSGEPHHLQSSTVQSDKNTLSGHGHPQRFTARPSQFGPRGPQDSNVNNLQSQPRMVRPSQDPTRAGQPHQPQPRPMFSNAGPRYQHGPRMSNPGQPFSKQNPGGPQNQINPGGPQQQINQGGSQQQGGQQQSMNQGGQQQMNPGIRQQQFRSPAPGNSPNKTNAQNVRAQTPGQVRPGQFRSGVPPQNIRHPISNTGNQFTPPRHQAPQVFPAHDSQQRMVSGPGTILQGRPEYPDEMFEDDFYDEDYDDEMEEDEEMYDGNYPRTNVHYGFPDSDSDEISEEESMLLEELNCCEDEERYEEIMNQLREKGVDPEELDEIMYHRNMRNYQPEMYNEDSYDEEDGEEGEEDENEENMEEEGCVSSSSQRQLGVEQHLPQVNLQHRGPNTPGYQAGHKQSPMYPGSQQNIRQPMKYNPAGSYQPHMIPGNPSQPGWIKGNPSQRSPNPKSIPHLTGPQGTPTQRPPMRPQLSVSSPTASTVKLVQPSVMISSNNLAPGQTSQNKPTPQHGLTVQQTPISPTQQGSSRPMGTTQQGPSQPMSSLQQGASQTMGCVQQGPSQPVGHSQQAPSQSTGSIQPGASQPMGSSQQGISQSLGSNQLGPQLMGSAQQGPSQTMGSAGQLPSIRGVSPRLPSQTVQQSTAQIQPELSAGQPRLNNNFQSLTRPSNAQQPVRPPLVRESSEASLARLEVQHMQQILDEEIKAKKGGGSSRQLLSNQTPALRPQQQPVTSGYQPKHQLPPRQPIPAICDPNSSALLTSGGRPVCSVVPFTTRAQASAQRLPVPAQPPNSFVRPRAPSTISVQTNSPSPSSQVGFIPPPNSTTPSVAPPVRGQMSPVQNSAQVLPQSPFFEQAKPQDQQSYQPSQQPSLVQAPSQQHPSLVQQMQPSFQQMQQLPSSQQVQQLPSSQQTQQLTHLQHSPALPQMQQQPTLQQTQLQPSVQQAQQQSSLQQAQHTSALQQTQQLPSLHQTQQAPPLQQTQHQSSIQQMQPTAGIQYASQGYKSHESFSLESLSEDKCILKSSKGNDRLTKGMVYQIRSPKDQALIYALWNGEKFEDLKDEDLKAIQSKTGKQRLHNVAGQRSLAGPITNSEKKTEINVRSQVIKGDNSKFQAEFLQSLAGKQCWTNSGTSCSTVDADRQEQCIQQEPVQTSRIDQDIPNNQSTYVKPLAANQKKEDIEEDDELAIFKKPFPEQEEYFRVCKNCGYTSKNFRRCDGCFKVFQGEVKVHTMKKNTNKALAGPSEPQDPFSSVMEEVNFYSQGQSPRGRGRGRGARGSGRTRGGGMKGRAGARGSQDSSNSDTEDSVEGKRSSDSSASSFDNPAKKRPSRQKSKNPAPKKRSKKQDEPVTLTISSDEDEPSSTSSHAPSPAHSAGGDSPIFPSLHSEPVNAFGRFRRVLMEDEDGISKLSKKMKTTPPLMDRCEEDEDDEDDEDDDEVPIYEIDIRSVRIGSMRTQPEGPLMINMRGICFKVRSERTEEAFECEILAQDVELVKYFSGQTQPVLFLLLTQESGEKLREICHMEPGDDEYFDPSSTDMKQKMVVIIIESFNYMPEAMLKETLSLWADMNQMDDDDFIEELTEEGANDLLIQSAPPVLTANVDKNIIKFKKRYISDCNDTMLARAPLSPSDSTDNEPDSTSSSPPETRHFLGTNARLLQYPPPPLRGIPITTEDLYCLTEGEFLNDVIIDFYLQYLYLERLSPANRQRTHIFSSFFYKRLTQRDRHVEKSEEDAKKSLPERRHARVKKWTKTVDLFSKDFIIVPINEHSHWYLAVICFPGLAGTEKITYVPNNCHAVDEDSTDNGGTEEEPVAGNSQETRSTGSSTSQEARPKTILGRHLDPNEPCEVKCDGIRQPCILMFDSLAGPSRNPNVKMLREYLQCEWNAKKTNCEPRVLSKIIRGASPRVPQQSNYSDCGVYLLQYVESFFEDPIGDFQIPMKGLQNWFPEELVLNKRRYIHELIMSLHRRYQEERGETRIMDIKYDSTPREPPMRIQTRPEESMNSSNRDDESSNSSMSADTNNDPLAALQRPPLENFLLDRSEDDGSLKTSSEGVESENNMMEPTEMSVDQPEHNI</sequence>
<feature type="compositionally biased region" description="Polar residues" evidence="6">
    <location>
        <begin position="954"/>
        <end position="963"/>
    </location>
</feature>
<feature type="region of interest" description="Disordered" evidence="6">
    <location>
        <begin position="339"/>
        <end position="374"/>
    </location>
</feature>
<evidence type="ECO:0000313" key="10">
    <source>
        <dbReference type="RefSeq" id="XP_055887648.1"/>
    </source>
</evidence>